<dbReference type="PANTHER" id="PTHR24363">
    <property type="entry name" value="SERINE/THREONINE PROTEIN KINASE"/>
    <property type="match status" value="1"/>
</dbReference>
<evidence type="ECO:0000259" key="4">
    <source>
        <dbReference type="PROSITE" id="PS50011"/>
    </source>
</evidence>
<evidence type="ECO:0000256" key="1">
    <source>
        <dbReference type="ARBA" id="ARBA00022741"/>
    </source>
</evidence>
<dbReference type="PANTHER" id="PTHR24363:SF7">
    <property type="entry name" value="SERINE_THREONINE-PROTEIN KINASE-LIKE PROTEIN E"/>
    <property type="match status" value="1"/>
</dbReference>
<dbReference type="OrthoDB" id="5518868at2"/>
<evidence type="ECO:0000256" key="3">
    <source>
        <dbReference type="SAM" id="Phobius"/>
    </source>
</evidence>
<dbReference type="RefSeq" id="WP_127080597.1">
    <property type="nucleotide sequence ID" value="NZ_RSCL01000004.1"/>
</dbReference>
<evidence type="ECO:0000313" key="5">
    <source>
        <dbReference type="EMBL" id="RUT07727.1"/>
    </source>
</evidence>
<dbReference type="InterPro" id="IPR000719">
    <property type="entry name" value="Prot_kinase_dom"/>
</dbReference>
<keyword evidence="1" id="KW-0547">Nucleotide-binding</keyword>
<keyword evidence="2" id="KW-0067">ATP-binding</keyword>
<feature type="transmembrane region" description="Helical" evidence="3">
    <location>
        <begin position="313"/>
        <end position="336"/>
    </location>
</feature>
<dbReference type="PROSITE" id="PS50011">
    <property type="entry name" value="PROTEIN_KINASE_DOM"/>
    <property type="match status" value="1"/>
</dbReference>
<dbReference type="InterPro" id="IPR008271">
    <property type="entry name" value="Ser/Thr_kinase_AS"/>
</dbReference>
<dbReference type="Gene3D" id="1.10.510.10">
    <property type="entry name" value="Transferase(Phosphotransferase) domain 1"/>
    <property type="match status" value="1"/>
</dbReference>
<dbReference type="AlphaFoldDB" id="A0A433VNR3"/>
<feature type="transmembrane region" description="Helical" evidence="3">
    <location>
        <begin position="342"/>
        <end position="360"/>
    </location>
</feature>
<protein>
    <recommendedName>
        <fullName evidence="4">Protein kinase domain-containing protein</fullName>
    </recommendedName>
</protein>
<dbReference type="CDD" id="cd14014">
    <property type="entry name" value="STKc_PknB_like"/>
    <property type="match status" value="1"/>
</dbReference>
<dbReference type="GO" id="GO:0004674">
    <property type="term" value="F:protein serine/threonine kinase activity"/>
    <property type="evidence" value="ECO:0007669"/>
    <property type="project" value="TreeGrafter"/>
</dbReference>
<dbReference type="SMART" id="SM00220">
    <property type="entry name" value="S_TKc"/>
    <property type="match status" value="1"/>
</dbReference>
<comment type="caution">
    <text evidence="5">The sequence shown here is derived from an EMBL/GenBank/DDBJ whole genome shotgun (WGS) entry which is preliminary data.</text>
</comment>
<dbReference type="SUPFAM" id="SSF56112">
    <property type="entry name" value="Protein kinase-like (PK-like)"/>
    <property type="match status" value="1"/>
</dbReference>
<reference evidence="5" key="1">
    <citation type="submission" date="2018-12" db="EMBL/GenBank/DDBJ databases">
        <authorList>
            <person name="Will S."/>
            <person name="Neumann-Schaal M."/>
            <person name="Henke P."/>
        </authorList>
    </citation>
    <scope>NUCLEOTIDE SEQUENCE</scope>
    <source>
        <strain evidence="5">PCC 7102</strain>
    </source>
</reference>
<dbReference type="Pfam" id="PF00069">
    <property type="entry name" value="Pkinase"/>
    <property type="match status" value="1"/>
</dbReference>
<feature type="domain" description="Protein kinase" evidence="4">
    <location>
        <begin position="12"/>
        <end position="270"/>
    </location>
</feature>
<proteinExistence type="predicted"/>
<evidence type="ECO:0000256" key="2">
    <source>
        <dbReference type="ARBA" id="ARBA00022840"/>
    </source>
</evidence>
<dbReference type="Proteomes" id="UP000271624">
    <property type="component" value="Unassembled WGS sequence"/>
</dbReference>
<dbReference type="GO" id="GO:0005524">
    <property type="term" value="F:ATP binding"/>
    <property type="evidence" value="ECO:0007669"/>
    <property type="project" value="UniProtKB-KW"/>
</dbReference>
<name>A0A433VNR3_9CYAN</name>
<evidence type="ECO:0000313" key="6">
    <source>
        <dbReference type="Proteomes" id="UP000271624"/>
    </source>
</evidence>
<reference evidence="5" key="2">
    <citation type="journal article" date="2019" name="Genome Biol. Evol.">
        <title>Day and night: Metabolic profiles and evolutionary relationships of six axenic non-marine cyanobacteria.</title>
        <authorList>
            <person name="Will S.E."/>
            <person name="Henke P."/>
            <person name="Boedeker C."/>
            <person name="Huang S."/>
            <person name="Brinkmann H."/>
            <person name="Rohde M."/>
            <person name="Jarek M."/>
            <person name="Friedl T."/>
            <person name="Seufert S."/>
            <person name="Schumacher M."/>
            <person name="Overmann J."/>
            <person name="Neumann-Schaal M."/>
            <person name="Petersen J."/>
        </authorList>
    </citation>
    <scope>NUCLEOTIDE SEQUENCE [LARGE SCALE GENOMIC DNA]</scope>
    <source>
        <strain evidence="5">PCC 7102</strain>
    </source>
</reference>
<keyword evidence="3" id="KW-0812">Transmembrane</keyword>
<dbReference type="EMBL" id="RSCL01000004">
    <property type="protein sequence ID" value="RUT07727.1"/>
    <property type="molecule type" value="Genomic_DNA"/>
</dbReference>
<keyword evidence="6" id="KW-1185">Reference proteome</keyword>
<sequence length="462" mass="52614">MLQPEQIIQNRYKLERQLGNNAARQTWLATYLSVDDGKDSHVVVKLLAFGGTVQWDDLKLFEREAQILKHLEHAKIPKYIDYFSIDDRVLWFGLVEEYIPGNSLKDLLVQGKRFTEKEVHKIATEVLNILIYLHNLNPAVLHRDIKPSNLILGEDKEIYLVDFGAVQDKAAKEGVTFTVVGTYGYAPMEQFGGKAVPASDLYGLGATIIHLLTGIPPADLPVRDLKIQFHDKVNINDNFLAWIEKVLEPSVERRLSNATEALKALESNSLSNKAASNIFQPFRKPNYSLVKIKKTFNKLNIVLPRKEIDNIRVIALIVKYLIISGFGLAFFSLSGIGLVTGMLPTLGITVPLLLIWLAAIDQCIISDFANHRICFNEDDFRIELWIFTFRRSIKSGKIRDIRDVFQSIIRLGKEDNLQLESHQEKEMITIQTVNKRFSFGIGLSAQECLWIAQEIKDWLRGR</sequence>
<accession>A0A433VNR3</accession>
<dbReference type="InterPro" id="IPR011009">
    <property type="entry name" value="Kinase-like_dom_sf"/>
</dbReference>
<gene>
    <name evidence="5" type="ORF">DSM106972_019870</name>
</gene>
<keyword evidence="3" id="KW-0472">Membrane</keyword>
<keyword evidence="3" id="KW-1133">Transmembrane helix</keyword>
<dbReference type="PROSITE" id="PS00108">
    <property type="entry name" value="PROTEIN_KINASE_ST"/>
    <property type="match status" value="1"/>
</dbReference>
<organism evidence="5 6">
    <name type="scientific">Dulcicalothrix desertica PCC 7102</name>
    <dbReference type="NCBI Taxonomy" id="232991"/>
    <lineage>
        <taxon>Bacteria</taxon>
        <taxon>Bacillati</taxon>
        <taxon>Cyanobacteriota</taxon>
        <taxon>Cyanophyceae</taxon>
        <taxon>Nostocales</taxon>
        <taxon>Calotrichaceae</taxon>
        <taxon>Dulcicalothrix</taxon>
    </lineage>
</organism>